<dbReference type="Gene3D" id="1.10.10.60">
    <property type="entry name" value="Homeodomain-like"/>
    <property type="match status" value="1"/>
</dbReference>
<evidence type="ECO:0000313" key="10">
    <source>
        <dbReference type="EMBL" id="TSJ77554.1"/>
    </source>
</evidence>
<dbReference type="PANTHER" id="PTHR32071">
    <property type="entry name" value="TRANSCRIPTIONAL REGULATORY PROTEIN"/>
    <property type="match status" value="1"/>
</dbReference>
<keyword evidence="5" id="KW-0804">Transcription</keyword>
<keyword evidence="2" id="KW-0067">ATP-binding</keyword>
<dbReference type="Pfam" id="PF02954">
    <property type="entry name" value="HTH_8"/>
    <property type="match status" value="1"/>
</dbReference>
<evidence type="ECO:0000256" key="5">
    <source>
        <dbReference type="ARBA" id="ARBA00023163"/>
    </source>
</evidence>
<protein>
    <submittedName>
        <fullName evidence="10">Sigma-54-dependent Fis family transcriptional regulator</fullName>
    </submittedName>
</protein>
<dbReference type="InterPro" id="IPR011006">
    <property type="entry name" value="CheY-like_superfamily"/>
</dbReference>
<dbReference type="Pfam" id="PF00158">
    <property type="entry name" value="Sigma54_activat"/>
    <property type="match status" value="1"/>
</dbReference>
<evidence type="ECO:0000259" key="8">
    <source>
        <dbReference type="PROSITE" id="PS50045"/>
    </source>
</evidence>
<evidence type="ECO:0000256" key="4">
    <source>
        <dbReference type="ARBA" id="ARBA00023125"/>
    </source>
</evidence>
<dbReference type="GO" id="GO:0006355">
    <property type="term" value="P:regulation of DNA-templated transcription"/>
    <property type="evidence" value="ECO:0007669"/>
    <property type="project" value="InterPro"/>
</dbReference>
<evidence type="ECO:0000256" key="6">
    <source>
        <dbReference type="PROSITE-ProRule" id="PRU00169"/>
    </source>
</evidence>
<accession>A0A556QLP4</accession>
<dbReference type="Pfam" id="PF00072">
    <property type="entry name" value="Response_reg"/>
    <property type="match status" value="1"/>
</dbReference>
<dbReference type="CDD" id="cd00009">
    <property type="entry name" value="AAA"/>
    <property type="match status" value="1"/>
</dbReference>
<dbReference type="GO" id="GO:0043565">
    <property type="term" value="F:sequence-specific DNA binding"/>
    <property type="evidence" value="ECO:0007669"/>
    <property type="project" value="InterPro"/>
</dbReference>
<dbReference type="Gene3D" id="3.40.50.300">
    <property type="entry name" value="P-loop containing nucleotide triphosphate hydrolases"/>
    <property type="match status" value="1"/>
</dbReference>
<dbReference type="AlphaFoldDB" id="A0A556QLP4"/>
<dbReference type="Gene3D" id="3.40.50.2300">
    <property type="match status" value="1"/>
</dbReference>
<evidence type="ECO:0000256" key="3">
    <source>
        <dbReference type="ARBA" id="ARBA00023015"/>
    </source>
</evidence>
<proteinExistence type="predicted"/>
<dbReference type="SUPFAM" id="SSF52172">
    <property type="entry name" value="CheY-like"/>
    <property type="match status" value="1"/>
</dbReference>
<evidence type="ECO:0000313" key="11">
    <source>
        <dbReference type="Proteomes" id="UP000315648"/>
    </source>
</evidence>
<dbReference type="GO" id="GO:0005524">
    <property type="term" value="F:ATP binding"/>
    <property type="evidence" value="ECO:0007669"/>
    <property type="project" value="UniProtKB-KW"/>
</dbReference>
<dbReference type="GO" id="GO:0000160">
    <property type="term" value="P:phosphorelay signal transduction system"/>
    <property type="evidence" value="ECO:0007669"/>
    <property type="project" value="InterPro"/>
</dbReference>
<dbReference type="EMBL" id="VMBG01000002">
    <property type="protein sequence ID" value="TSJ77554.1"/>
    <property type="molecule type" value="Genomic_DNA"/>
</dbReference>
<dbReference type="InterPro" id="IPR058031">
    <property type="entry name" value="AAA_lid_NorR"/>
</dbReference>
<dbReference type="PANTHER" id="PTHR32071:SF113">
    <property type="entry name" value="ALGINATE BIOSYNTHESIS TRANSCRIPTIONAL REGULATORY PROTEIN ALGB"/>
    <property type="match status" value="1"/>
</dbReference>
<dbReference type="SMART" id="SM00382">
    <property type="entry name" value="AAA"/>
    <property type="match status" value="1"/>
</dbReference>
<name>A0A556QLP4_9BACT</name>
<keyword evidence="11" id="KW-1185">Reference proteome</keyword>
<comment type="caution">
    <text evidence="10">The sequence shown here is derived from an EMBL/GenBank/DDBJ whole genome shotgun (WGS) entry which is preliminary data.</text>
</comment>
<gene>
    <name evidence="10" type="ORF">FPL22_15145</name>
</gene>
<dbReference type="InterPro" id="IPR001789">
    <property type="entry name" value="Sig_transdc_resp-reg_receiver"/>
</dbReference>
<dbReference type="SUPFAM" id="SSF46689">
    <property type="entry name" value="Homeodomain-like"/>
    <property type="match status" value="1"/>
</dbReference>
<dbReference type="OrthoDB" id="9771372at2"/>
<sequence length="462" mass="50865">MTVLMIGDEARSRRLLAFGLVGETDVVTCIESPAALEALSSLNPFCVVLLDWEMKSTAGSDMLAMLRTLDAEIPVVATVAGESVATVAQKRGANRCILKPFSTEDLKSLLKETAREPLPVVAPAPKTPEVEESTGEPTAEETASPVAFGSQSQPMRQVLQIALRVAPTSANILILGENGTGKTALARGIHQRSLRKRMPFVTVNCPCLQSQLLQSELFGHVRGSFTGAINDAVGKVAAAEGGTLFLDEIGELPLEIQPKLLRLLQDRQYERVGETKTRQANIRVLAATNRDLREEVKAGRFREDLFYRLNVITLDMPSLRRRPEDILSLAEEFLREVTRNSGLRKNRAFTPEARQVLMQHRWPGNLRELRNMVERAAILSDSDHLDVADFPIFCEEGQSGIPQVGDLISLAELEEAHIREVIARTQTLGHAAEILGINQATLYRKRKRLPGSVETFAVPEAI</sequence>
<dbReference type="Proteomes" id="UP000315648">
    <property type="component" value="Unassembled WGS sequence"/>
</dbReference>
<keyword evidence="6" id="KW-0597">Phosphoprotein</keyword>
<dbReference type="InterPro" id="IPR003593">
    <property type="entry name" value="AAA+_ATPase"/>
</dbReference>
<keyword evidence="4" id="KW-0238">DNA-binding</keyword>
<dbReference type="PROSITE" id="PS00676">
    <property type="entry name" value="SIGMA54_INTERACT_2"/>
    <property type="match status" value="1"/>
</dbReference>
<dbReference type="InterPro" id="IPR025944">
    <property type="entry name" value="Sigma_54_int_dom_CS"/>
</dbReference>
<dbReference type="FunFam" id="3.40.50.300:FF:000006">
    <property type="entry name" value="DNA-binding transcriptional regulator NtrC"/>
    <property type="match status" value="1"/>
</dbReference>
<evidence type="ECO:0000256" key="1">
    <source>
        <dbReference type="ARBA" id="ARBA00022741"/>
    </source>
</evidence>
<evidence type="ECO:0000256" key="2">
    <source>
        <dbReference type="ARBA" id="ARBA00022840"/>
    </source>
</evidence>
<reference evidence="10 11" key="1">
    <citation type="submission" date="2019-07" db="EMBL/GenBank/DDBJ databases">
        <title>Description of 53C-WASEF.</title>
        <authorList>
            <person name="Pitt A."/>
            <person name="Hahn M.W."/>
        </authorList>
    </citation>
    <scope>NUCLEOTIDE SEQUENCE [LARGE SCALE GENOMIC DNA]</scope>
    <source>
        <strain evidence="10 11">53C-WASEF</strain>
    </source>
</reference>
<dbReference type="PROSITE" id="PS00688">
    <property type="entry name" value="SIGMA54_INTERACT_3"/>
    <property type="match status" value="1"/>
</dbReference>
<dbReference type="InterPro" id="IPR027417">
    <property type="entry name" value="P-loop_NTPase"/>
</dbReference>
<dbReference type="InterPro" id="IPR002197">
    <property type="entry name" value="HTH_Fis"/>
</dbReference>
<organism evidence="10 11">
    <name type="scientific">Rariglobus hedericola</name>
    <dbReference type="NCBI Taxonomy" id="2597822"/>
    <lineage>
        <taxon>Bacteria</taxon>
        <taxon>Pseudomonadati</taxon>
        <taxon>Verrucomicrobiota</taxon>
        <taxon>Opitutia</taxon>
        <taxon>Opitutales</taxon>
        <taxon>Opitutaceae</taxon>
        <taxon>Rariglobus</taxon>
    </lineage>
</organism>
<dbReference type="Gene3D" id="1.10.8.60">
    <property type="match status" value="1"/>
</dbReference>
<dbReference type="SMART" id="SM00448">
    <property type="entry name" value="REC"/>
    <property type="match status" value="1"/>
</dbReference>
<keyword evidence="3" id="KW-0805">Transcription regulation</keyword>
<feature type="domain" description="Sigma-54 factor interaction" evidence="8">
    <location>
        <begin position="148"/>
        <end position="378"/>
    </location>
</feature>
<dbReference type="InterPro" id="IPR009057">
    <property type="entry name" value="Homeodomain-like_sf"/>
</dbReference>
<keyword evidence="1" id="KW-0547">Nucleotide-binding</keyword>
<feature type="modified residue" description="4-aspartylphosphate" evidence="6">
    <location>
        <position position="51"/>
    </location>
</feature>
<dbReference type="SUPFAM" id="SSF52540">
    <property type="entry name" value="P-loop containing nucleoside triphosphate hydrolases"/>
    <property type="match status" value="1"/>
</dbReference>
<dbReference type="InterPro" id="IPR025943">
    <property type="entry name" value="Sigma_54_int_dom_ATP-bd_2"/>
</dbReference>
<dbReference type="PROSITE" id="PS50110">
    <property type="entry name" value="RESPONSE_REGULATORY"/>
    <property type="match status" value="1"/>
</dbReference>
<feature type="region of interest" description="Disordered" evidence="7">
    <location>
        <begin position="118"/>
        <end position="151"/>
    </location>
</feature>
<dbReference type="CDD" id="cd00156">
    <property type="entry name" value="REC"/>
    <property type="match status" value="1"/>
</dbReference>
<dbReference type="Pfam" id="PF25601">
    <property type="entry name" value="AAA_lid_14"/>
    <property type="match status" value="1"/>
</dbReference>
<dbReference type="InterPro" id="IPR002078">
    <property type="entry name" value="Sigma_54_int"/>
</dbReference>
<evidence type="ECO:0000259" key="9">
    <source>
        <dbReference type="PROSITE" id="PS50110"/>
    </source>
</evidence>
<feature type="domain" description="Response regulatory" evidence="9">
    <location>
        <begin position="2"/>
        <end position="114"/>
    </location>
</feature>
<dbReference type="PROSITE" id="PS50045">
    <property type="entry name" value="SIGMA54_INTERACT_4"/>
    <property type="match status" value="1"/>
</dbReference>
<evidence type="ECO:0000256" key="7">
    <source>
        <dbReference type="SAM" id="MobiDB-lite"/>
    </source>
</evidence>